<name>A0ABT7KHX2_9HYPH</name>
<evidence type="ECO:0000313" key="1">
    <source>
        <dbReference type="EMBL" id="MDL2406789.1"/>
    </source>
</evidence>
<dbReference type="RefSeq" id="WP_285880067.1">
    <property type="nucleotide sequence ID" value="NZ_JARFYN010000016.1"/>
</dbReference>
<keyword evidence="2" id="KW-1185">Reference proteome</keyword>
<comment type="caution">
    <text evidence="1">The sequence shown here is derived from an EMBL/GenBank/DDBJ whole genome shotgun (WGS) entry which is preliminary data.</text>
</comment>
<proteinExistence type="predicted"/>
<organism evidence="1 2">
    <name type="scientific">Rhizobium calliandrae</name>
    <dbReference type="NCBI Taxonomy" id="1312182"/>
    <lineage>
        <taxon>Bacteria</taxon>
        <taxon>Pseudomonadati</taxon>
        <taxon>Pseudomonadota</taxon>
        <taxon>Alphaproteobacteria</taxon>
        <taxon>Hyphomicrobiales</taxon>
        <taxon>Rhizobiaceae</taxon>
        <taxon>Rhizobium/Agrobacterium group</taxon>
        <taxon>Rhizobium</taxon>
    </lineage>
</organism>
<evidence type="ECO:0008006" key="3">
    <source>
        <dbReference type="Google" id="ProtNLM"/>
    </source>
</evidence>
<reference evidence="1" key="1">
    <citation type="submission" date="2023-06" db="EMBL/GenBank/DDBJ databases">
        <title>Phylogenetic Diversity of Rhizobium strains.</title>
        <authorList>
            <person name="Moura F.T."/>
            <person name="Helene L.C.F."/>
            <person name="Hungria M."/>
        </authorList>
    </citation>
    <scope>NUCLEOTIDE SEQUENCE</scope>
    <source>
        <strain evidence="1">CCGE524</strain>
    </source>
</reference>
<accession>A0ABT7KHX2</accession>
<protein>
    <recommendedName>
        <fullName evidence="3">Helix-turn-helix domain-containing protein</fullName>
    </recommendedName>
</protein>
<sequence>MPKDELGRRKELDPKKCREIAESLLSGRKSGAEMARLYDISEPTVSRIVTKHRQNMETFHADQL</sequence>
<gene>
    <name evidence="1" type="ORF">PY650_14175</name>
</gene>
<dbReference type="Proteomes" id="UP001172630">
    <property type="component" value="Unassembled WGS sequence"/>
</dbReference>
<dbReference type="EMBL" id="JARFYN010000016">
    <property type="protein sequence ID" value="MDL2406789.1"/>
    <property type="molecule type" value="Genomic_DNA"/>
</dbReference>
<evidence type="ECO:0000313" key="2">
    <source>
        <dbReference type="Proteomes" id="UP001172630"/>
    </source>
</evidence>